<keyword evidence="2" id="KW-1185">Reference proteome</keyword>
<sequence length="403" mass="45198">MVKRKRTPVELKVRDLTEKIQVDGHDMPQWGPHTARFVDDINKEIIFYWLDDEDKYQLSILSLRTGVWSNETEKFKVIETPGSPLSSEIGGVGLPIHNAAADVFCRLAGYRVILLFGGYSGLPEDAASVPTSRLCIVNLDTFKWWDVDVPADLTPRLSARLVFVEDELYVFGGQGRAVRNTYSMARFDNRTHRWTWVVKDKAYPAHVPPLGFCGDAISVFGGKQILLMPGYQMARAKQETTNYTAASFILFDRTRRSFKKCNITGKFPSGVIGCDVFLAFSRGFLQGLDDTHTHPHPADGADRSGAAGATSCSVLMAVWKPCLKDERDLPELWLLDLSPNSNSPSTSRCLHYQEKFRNLGEEEDRMSLITAAVLVDRRIVILGTKQPVNEETKFGACLEIEFP</sequence>
<dbReference type="AlphaFoldDB" id="A0A8H5LXR5"/>
<accession>A0A8H5LXR5</accession>
<name>A0A8H5LXR5_9AGAR</name>
<dbReference type="SUPFAM" id="SSF117281">
    <property type="entry name" value="Kelch motif"/>
    <property type="match status" value="1"/>
</dbReference>
<evidence type="ECO:0000313" key="1">
    <source>
        <dbReference type="EMBL" id="KAF5373403.1"/>
    </source>
</evidence>
<comment type="caution">
    <text evidence="1">The sequence shown here is derived from an EMBL/GenBank/DDBJ whole genome shotgun (WGS) entry which is preliminary data.</text>
</comment>
<dbReference type="EMBL" id="JAACJP010000039">
    <property type="protein sequence ID" value="KAF5373403.1"/>
    <property type="molecule type" value="Genomic_DNA"/>
</dbReference>
<proteinExistence type="predicted"/>
<gene>
    <name evidence="1" type="ORF">D9615_009511</name>
</gene>
<dbReference type="Proteomes" id="UP000565441">
    <property type="component" value="Unassembled WGS sequence"/>
</dbReference>
<protein>
    <recommendedName>
        <fullName evidence="3">Kelch repeat protein</fullName>
    </recommendedName>
</protein>
<dbReference type="Gene3D" id="2.120.10.80">
    <property type="entry name" value="Kelch-type beta propeller"/>
    <property type="match status" value="1"/>
</dbReference>
<dbReference type="OrthoDB" id="3228507at2759"/>
<dbReference type="InterPro" id="IPR015915">
    <property type="entry name" value="Kelch-typ_b-propeller"/>
</dbReference>
<evidence type="ECO:0000313" key="2">
    <source>
        <dbReference type="Proteomes" id="UP000565441"/>
    </source>
</evidence>
<evidence type="ECO:0008006" key="3">
    <source>
        <dbReference type="Google" id="ProtNLM"/>
    </source>
</evidence>
<organism evidence="1 2">
    <name type="scientific">Tricholomella constricta</name>
    <dbReference type="NCBI Taxonomy" id="117010"/>
    <lineage>
        <taxon>Eukaryota</taxon>
        <taxon>Fungi</taxon>
        <taxon>Dikarya</taxon>
        <taxon>Basidiomycota</taxon>
        <taxon>Agaricomycotina</taxon>
        <taxon>Agaricomycetes</taxon>
        <taxon>Agaricomycetidae</taxon>
        <taxon>Agaricales</taxon>
        <taxon>Tricholomatineae</taxon>
        <taxon>Lyophyllaceae</taxon>
        <taxon>Tricholomella</taxon>
    </lineage>
</organism>
<reference evidence="1 2" key="1">
    <citation type="journal article" date="2020" name="ISME J.">
        <title>Uncovering the hidden diversity of litter-decomposition mechanisms in mushroom-forming fungi.</title>
        <authorList>
            <person name="Floudas D."/>
            <person name="Bentzer J."/>
            <person name="Ahren D."/>
            <person name="Johansson T."/>
            <person name="Persson P."/>
            <person name="Tunlid A."/>
        </authorList>
    </citation>
    <scope>NUCLEOTIDE SEQUENCE [LARGE SCALE GENOMIC DNA]</scope>
    <source>
        <strain evidence="1 2">CBS 661.87</strain>
    </source>
</reference>